<evidence type="ECO:0000313" key="2">
    <source>
        <dbReference type="Proteomes" id="UP000046395"/>
    </source>
</evidence>
<accession>A0A5S6R367</accession>
<evidence type="ECO:0000256" key="1">
    <source>
        <dbReference type="SAM" id="MobiDB-lite"/>
    </source>
</evidence>
<organism evidence="2 4">
    <name type="scientific">Trichuris muris</name>
    <name type="common">Mouse whipworm</name>
    <dbReference type="NCBI Taxonomy" id="70415"/>
    <lineage>
        <taxon>Eukaryota</taxon>
        <taxon>Metazoa</taxon>
        <taxon>Ecdysozoa</taxon>
        <taxon>Nematoda</taxon>
        <taxon>Enoplea</taxon>
        <taxon>Dorylaimia</taxon>
        <taxon>Trichinellida</taxon>
        <taxon>Trichuridae</taxon>
        <taxon>Trichuris</taxon>
    </lineage>
</organism>
<proteinExistence type="predicted"/>
<protein>
    <submittedName>
        <fullName evidence="3 4">Uncharacterized protein</fullName>
    </submittedName>
</protein>
<feature type="region of interest" description="Disordered" evidence="1">
    <location>
        <begin position="180"/>
        <end position="202"/>
    </location>
</feature>
<reference evidence="3 4" key="3">
    <citation type="submission" date="2019-12" db="UniProtKB">
        <authorList>
            <consortium name="WormBaseParasite"/>
        </authorList>
    </citation>
    <scope>IDENTIFICATION</scope>
</reference>
<dbReference type="STRING" id="70415.A0A5S6R367"/>
<dbReference type="WBParaSite" id="TMUE_3000013754.1">
    <property type="protein sequence ID" value="TMUE_3000013754.1"/>
    <property type="gene ID" value="WBGene00290228"/>
</dbReference>
<dbReference type="AlphaFoldDB" id="A0A5S6R367"/>
<reference evidence="2" key="1">
    <citation type="submission" date="2013-11" db="EMBL/GenBank/DDBJ databases">
        <authorList>
            <person name="Aslett M."/>
        </authorList>
    </citation>
    <scope>NUCLEOTIDE SEQUENCE [LARGE SCALE GENOMIC DNA]</scope>
    <source>
        <strain evidence="2">Edinburgh</strain>
    </source>
</reference>
<keyword evidence="2" id="KW-1185">Reference proteome</keyword>
<reference evidence="2" key="2">
    <citation type="submission" date="2014-03" db="EMBL/GenBank/DDBJ databases">
        <title>The whipworm genome and dual-species transcriptomics of an intimate host-pathogen interaction.</title>
        <authorList>
            <person name="Foth B.J."/>
            <person name="Tsai I.J."/>
            <person name="Reid A.J."/>
            <person name="Bancroft A.J."/>
            <person name="Nichol S."/>
            <person name="Tracey A."/>
            <person name="Holroyd N."/>
            <person name="Cotton J.A."/>
            <person name="Stanley E.J."/>
            <person name="Zarowiecki M."/>
            <person name="Liu J.Z."/>
            <person name="Huckvale T."/>
            <person name="Cooper P.J."/>
            <person name="Grencis R.K."/>
            <person name="Berriman M."/>
        </authorList>
    </citation>
    <scope>NUCLEOTIDE SEQUENCE [LARGE SCALE GENOMIC DNA]</scope>
    <source>
        <strain evidence="2">Edinburgh</strain>
    </source>
</reference>
<dbReference type="Proteomes" id="UP000046395">
    <property type="component" value="Unassembled WGS sequence"/>
</dbReference>
<name>A0A5S6R367_TRIMR</name>
<evidence type="ECO:0000313" key="4">
    <source>
        <dbReference type="WBParaSite" id="TMUE_3000013754.1"/>
    </source>
</evidence>
<dbReference type="WBParaSite" id="TMUE_3000011122.1">
    <property type="protein sequence ID" value="TMUE_3000011122.1"/>
    <property type="gene ID" value="WBGene00301166"/>
</dbReference>
<evidence type="ECO:0000313" key="3">
    <source>
        <dbReference type="WBParaSite" id="TMUE_3000011122.1"/>
    </source>
</evidence>
<sequence>MCYPRSRRSRCLQRCALIRKSMRRCHVDYPGKLFLCLLFCFLHNFGSLTAFVHDNPECGEPFHCPDDCVITWYGKCPSNCYCKPIRRCEPVKCPYPPPRCIIVTGQDGCQRCACEDELDTINKPITKAPKDLSLPEEINEVKLEEYKRPTTSRPTTTATYATETTTVTTEGTVATWATYPPTTTTIATPPPTTTTTTTTTAPTTETITRAPSTPLPTRIWYTTVSTSPTMILTPAPLQTMRTRIIPTIAHATSTTSPWAHRPAATRPVPISQLPAELRANETMRRTLEEYAKKICSLDNKRVIDQNFKALFSEIGTRLLRSNVYPAIFSFDETYLKRKCFQLKEANRRTPIEVRRNCFRKYYVFDELISLLSYPCSWATKDDFFRHFQCIQSVARQANFARCLPADISSIVRTKVRLICRTFNDAMPCMHSALTSSCDARAWEIFKQYLIIRILKLDPQCTVRRRL</sequence>